<dbReference type="PANTHER" id="PTHR13363:SF5">
    <property type="entry name" value="E3 UBIQUITIN-PROTEIN LIGASE RNF123"/>
    <property type="match status" value="1"/>
</dbReference>
<feature type="non-terminal residue" evidence="5">
    <location>
        <position position="250"/>
    </location>
</feature>
<keyword evidence="2" id="KW-0863">Zinc-finger</keyword>
<evidence type="ECO:0000256" key="3">
    <source>
        <dbReference type="ARBA" id="ARBA00022833"/>
    </source>
</evidence>
<dbReference type="InterPro" id="IPR013320">
    <property type="entry name" value="ConA-like_dom_sf"/>
</dbReference>
<keyword evidence="1" id="KW-0479">Metal-binding</keyword>
<keyword evidence="3" id="KW-0862">Zinc</keyword>
<dbReference type="SUPFAM" id="SSF49899">
    <property type="entry name" value="Concanavalin A-like lectins/glucanases"/>
    <property type="match status" value="1"/>
</dbReference>
<accession>A0A821JUI2</accession>
<dbReference type="PANTHER" id="PTHR13363">
    <property type="entry name" value="RING FINGER AND SRY DOMAIN-CONTAINING"/>
    <property type="match status" value="1"/>
</dbReference>
<dbReference type="InterPro" id="IPR003877">
    <property type="entry name" value="SPRY_dom"/>
</dbReference>
<dbReference type="GO" id="GO:0008270">
    <property type="term" value="F:zinc ion binding"/>
    <property type="evidence" value="ECO:0007669"/>
    <property type="project" value="UniProtKB-KW"/>
</dbReference>
<gene>
    <name evidence="5" type="ORF">UJA718_LOCUS37342</name>
</gene>
<sequence length="250" mass="28076">MEIEMYKKGRISNDEKLLIVPFPRQVADMSVIQECGNKHQFKGRIYMNDSYSHGAFPTFIVDNLQLSEGNWYYCVKLPYAGLIQIGWATRGFTPRSSEGLGVGDDEYSWSFDGSRGVLFSKRKSYLLPGHIRWQPNYVCGCGIEINGQNTRIKYWLNGKCLGTAFEHQSNIVSTTVKCNLLPNGSNTTYFPSVSMSAHSRKESCCEFIFSPEDMTECPLPEGYKPLLGPKLSPSKVPIVSCPYSAYLVGN</sequence>
<dbReference type="AlphaFoldDB" id="A0A821JUI2"/>
<evidence type="ECO:0000259" key="4">
    <source>
        <dbReference type="PROSITE" id="PS50188"/>
    </source>
</evidence>
<name>A0A821JUI2_9BILA</name>
<dbReference type="PROSITE" id="PS50188">
    <property type="entry name" value="B302_SPRY"/>
    <property type="match status" value="1"/>
</dbReference>
<evidence type="ECO:0000313" key="6">
    <source>
        <dbReference type="Proteomes" id="UP000663873"/>
    </source>
</evidence>
<comment type="caution">
    <text evidence="5">The sequence shown here is derived from an EMBL/GenBank/DDBJ whole genome shotgun (WGS) entry which is preliminary data.</text>
</comment>
<keyword evidence="6" id="KW-1185">Reference proteome</keyword>
<dbReference type="GO" id="GO:0005737">
    <property type="term" value="C:cytoplasm"/>
    <property type="evidence" value="ECO:0007669"/>
    <property type="project" value="TreeGrafter"/>
</dbReference>
<dbReference type="GO" id="GO:0004842">
    <property type="term" value="F:ubiquitin-protein transferase activity"/>
    <property type="evidence" value="ECO:0007669"/>
    <property type="project" value="InterPro"/>
</dbReference>
<feature type="domain" description="B30.2/SPRY" evidence="4">
    <location>
        <begin position="1"/>
        <end position="212"/>
    </location>
</feature>
<dbReference type="Proteomes" id="UP000663873">
    <property type="component" value="Unassembled WGS sequence"/>
</dbReference>
<protein>
    <recommendedName>
        <fullName evidence="4">B30.2/SPRY domain-containing protein</fullName>
    </recommendedName>
</protein>
<organism evidence="5 6">
    <name type="scientific">Rotaria socialis</name>
    <dbReference type="NCBI Taxonomy" id="392032"/>
    <lineage>
        <taxon>Eukaryota</taxon>
        <taxon>Metazoa</taxon>
        <taxon>Spiralia</taxon>
        <taxon>Gnathifera</taxon>
        <taxon>Rotifera</taxon>
        <taxon>Eurotatoria</taxon>
        <taxon>Bdelloidea</taxon>
        <taxon>Philodinida</taxon>
        <taxon>Philodinidae</taxon>
        <taxon>Rotaria</taxon>
    </lineage>
</organism>
<dbReference type="GO" id="GO:0051603">
    <property type="term" value="P:proteolysis involved in protein catabolic process"/>
    <property type="evidence" value="ECO:0007669"/>
    <property type="project" value="TreeGrafter"/>
</dbReference>
<dbReference type="InterPro" id="IPR045129">
    <property type="entry name" value="RNF123/RKP/RSPRY1"/>
</dbReference>
<dbReference type="Gene3D" id="2.60.120.920">
    <property type="match status" value="1"/>
</dbReference>
<dbReference type="EMBL" id="CAJOBP010036995">
    <property type="protein sequence ID" value="CAF4722811.1"/>
    <property type="molecule type" value="Genomic_DNA"/>
</dbReference>
<evidence type="ECO:0000313" key="5">
    <source>
        <dbReference type="EMBL" id="CAF4722811.1"/>
    </source>
</evidence>
<evidence type="ECO:0000256" key="1">
    <source>
        <dbReference type="ARBA" id="ARBA00022723"/>
    </source>
</evidence>
<evidence type="ECO:0000256" key="2">
    <source>
        <dbReference type="ARBA" id="ARBA00022771"/>
    </source>
</evidence>
<dbReference type="InterPro" id="IPR043136">
    <property type="entry name" value="B30.2/SPRY_sf"/>
</dbReference>
<proteinExistence type="predicted"/>
<dbReference type="InterPro" id="IPR001870">
    <property type="entry name" value="B30.2/SPRY"/>
</dbReference>
<dbReference type="Pfam" id="PF00622">
    <property type="entry name" value="SPRY"/>
    <property type="match status" value="1"/>
</dbReference>
<reference evidence="5" key="1">
    <citation type="submission" date="2021-02" db="EMBL/GenBank/DDBJ databases">
        <authorList>
            <person name="Nowell W R."/>
        </authorList>
    </citation>
    <scope>NUCLEOTIDE SEQUENCE</scope>
</reference>